<gene>
    <name evidence="1" type="ORF">J2Z31_002884</name>
</gene>
<proteinExistence type="predicted"/>
<dbReference type="Proteomes" id="UP000730739">
    <property type="component" value="Unassembled WGS sequence"/>
</dbReference>
<dbReference type="RefSeq" id="WP_028002700.1">
    <property type="nucleotide sequence ID" value="NZ_JAGILA010000003.1"/>
</dbReference>
<accession>A0ABS4R263</accession>
<name>A0ABS4R263_9HYPH</name>
<organism evidence="1 2">
    <name type="scientific">Sinorhizobium kostiense</name>
    <dbReference type="NCBI Taxonomy" id="76747"/>
    <lineage>
        <taxon>Bacteria</taxon>
        <taxon>Pseudomonadati</taxon>
        <taxon>Pseudomonadota</taxon>
        <taxon>Alphaproteobacteria</taxon>
        <taxon>Hyphomicrobiales</taxon>
        <taxon>Rhizobiaceae</taxon>
        <taxon>Sinorhizobium/Ensifer group</taxon>
        <taxon>Sinorhizobium</taxon>
    </lineage>
</organism>
<evidence type="ECO:0000313" key="1">
    <source>
        <dbReference type="EMBL" id="MBP2236370.1"/>
    </source>
</evidence>
<dbReference type="EMBL" id="JAGILA010000003">
    <property type="protein sequence ID" value="MBP2236370.1"/>
    <property type="molecule type" value="Genomic_DNA"/>
</dbReference>
<keyword evidence="2" id="KW-1185">Reference proteome</keyword>
<protein>
    <submittedName>
        <fullName evidence="1">Uncharacterized protein</fullName>
    </submittedName>
</protein>
<reference evidence="1 2" key="1">
    <citation type="submission" date="2021-03" db="EMBL/GenBank/DDBJ databases">
        <title>Genomic Encyclopedia of Type Strains, Phase IV (KMG-IV): sequencing the most valuable type-strain genomes for metagenomic binning, comparative biology and taxonomic classification.</title>
        <authorList>
            <person name="Goeker M."/>
        </authorList>
    </citation>
    <scope>NUCLEOTIDE SEQUENCE [LARGE SCALE GENOMIC DNA]</scope>
    <source>
        <strain evidence="1 2">DSM 13372</strain>
    </source>
</reference>
<evidence type="ECO:0000313" key="2">
    <source>
        <dbReference type="Proteomes" id="UP000730739"/>
    </source>
</evidence>
<comment type="caution">
    <text evidence="1">The sequence shown here is derived from an EMBL/GenBank/DDBJ whole genome shotgun (WGS) entry which is preliminary data.</text>
</comment>
<sequence length="87" mass="9085">MFETAGKTFFAALRDAVARRLGPDHACFQVMARAADVGDADATAAAQDALNALGGEVAAVLMADVHKALREHPAGVLGAWQPFGNRH</sequence>